<accession>A0AAD8P4B0</accession>
<dbReference type="Proteomes" id="UP001229421">
    <property type="component" value="Unassembled WGS sequence"/>
</dbReference>
<evidence type="ECO:0000256" key="1">
    <source>
        <dbReference type="SAM" id="MobiDB-lite"/>
    </source>
</evidence>
<organism evidence="2 3">
    <name type="scientific">Tagetes erecta</name>
    <name type="common">African marigold</name>
    <dbReference type="NCBI Taxonomy" id="13708"/>
    <lineage>
        <taxon>Eukaryota</taxon>
        <taxon>Viridiplantae</taxon>
        <taxon>Streptophyta</taxon>
        <taxon>Embryophyta</taxon>
        <taxon>Tracheophyta</taxon>
        <taxon>Spermatophyta</taxon>
        <taxon>Magnoliopsida</taxon>
        <taxon>eudicotyledons</taxon>
        <taxon>Gunneridae</taxon>
        <taxon>Pentapetalae</taxon>
        <taxon>asterids</taxon>
        <taxon>campanulids</taxon>
        <taxon>Asterales</taxon>
        <taxon>Asteraceae</taxon>
        <taxon>Asteroideae</taxon>
        <taxon>Heliantheae alliance</taxon>
        <taxon>Tageteae</taxon>
        <taxon>Tagetes</taxon>
    </lineage>
</organism>
<protein>
    <submittedName>
        <fullName evidence="2">Uncharacterized protein</fullName>
    </submittedName>
</protein>
<dbReference type="EMBL" id="JAUHHV010000002">
    <property type="protein sequence ID" value="KAK1431462.1"/>
    <property type="molecule type" value="Genomic_DNA"/>
</dbReference>
<evidence type="ECO:0000313" key="2">
    <source>
        <dbReference type="EMBL" id="KAK1431462.1"/>
    </source>
</evidence>
<keyword evidence="3" id="KW-1185">Reference proteome</keyword>
<evidence type="ECO:0000313" key="3">
    <source>
        <dbReference type="Proteomes" id="UP001229421"/>
    </source>
</evidence>
<proteinExistence type="predicted"/>
<comment type="caution">
    <text evidence="2">The sequence shown here is derived from an EMBL/GenBank/DDBJ whole genome shotgun (WGS) entry which is preliminary data.</text>
</comment>
<sequence>MTSTFSSNQSLGSFLSSSGGDSKGPIAAEEGDAVIPEEKVDDQDGVGLEQTGDIPSTALDRGDDAKETAAIAEKDVVPLSDVNEDV</sequence>
<feature type="compositionally biased region" description="Basic and acidic residues" evidence="1">
    <location>
        <begin position="60"/>
        <end position="72"/>
    </location>
</feature>
<dbReference type="AlphaFoldDB" id="A0AAD8P4B0"/>
<feature type="compositionally biased region" description="Low complexity" evidence="1">
    <location>
        <begin position="1"/>
        <end position="24"/>
    </location>
</feature>
<gene>
    <name evidence="2" type="ORF">QVD17_07921</name>
</gene>
<name>A0AAD8P4B0_TARER</name>
<reference evidence="2" key="1">
    <citation type="journal article" date="2023" name="bioRxiv">
        <title>Improved chromosome-level genome assembly for marigold (Tagetes erecta).</title>
        <authorList>
            <person name="Jiang F."/>
            <person name="Yuan L."/>
            <person name="Wang S."/>
            <person name="Wang H."/>
            <person name="Xu D."/>
            <person name="Wang A."/>
            <person name="Fan W."/>
        </authorList>
    </citation>
    <scope>NUCLEOTIDE SEQUENCE</scope>
    <source>
        <strain evidence="2">WSJ</strain>
        <tissue evidence="2">Leaf</tissue>
    </source>
</reference>
<feature type="region of interest" description="Disordered" evidence="1">
    <location>
        <begin position="1"/>
        <end position="72"/>
    </location>
</feature>